<dbReference type="InterPro" id="IPR050584">
    <property type="entry name" value="Cholesterol_7-desaturase"/>
</dbReference>
<dbReference type="Pfam" id="PF00355">
    <property type="entry name" value="Rieske"/>
    <property type="match status" value="1"/>
</dbReference>
<dbReference type="Gene3D" id="2.102.10.10">
    <property type="entry name" value="Rieske [2Fe-2S] iron-sulphur domain"/>
    <property type="match status" value="1"/>
</dbReference>
<dbReference type="Proteomes" id="UP000005824">
    <property type="component" value="Unassembled WGS sequence"/>
</dbReference>
<evidence type="ECO:0000313" key="8">
    <source>
        <dbReference type="Proteomes" id="UP000005824"/>
    </source>
</evidence>
<dbReference type="PANTHER" id="PTHR21266">
    <property type="entry name" value="IRON-SULFUR DOMAIN CONTAINING PROTEIN"/>
    <property type="match status" value="1"/>
</dbReference>
<proteinExistence type="predicted"/>
<dbReference type="InterPro" id="IPR017941">
    <property type="entry name" value="Rieske_2Fe-2S"/>
</dbReference>
<evidence type="ECO:0000256" key="2">
    <source>
        <dbReference type="ARBA" id="ARBA00022723"/>
    </source>
</evidence>
<keyword evidence="2" id="KW-0479">Metal-binding</keyword>
<evidence type="ECO:0000256" key="3">
    <source>
        <dbReference type="ARBA" id="ARBA00023002"/>
    </source>
</evidence>
<keyword evidence="1" id="KW-0001">2Fe-2S</keyword>
<dbReference type="RefSeq" id="WP_006978557.1">
    <property type="nucleotide sequence ID" value="NZ_ABVL01000003.1"/>
</dbReference>
<evidence type="ECO:0000256" key="4">
    <source>
        <dbReference type="ARBA" id="ARBA00023004"/>
    </source>
</evidence>
<evidence type="ECO:0000256" key="1">
    <source>
        <dbReference type="ARBA" id="ARBA00022714"/>
    </source>
</evidence>
<dbReference type="SUPFAM" id="SSF50022">
    <property type="entry name" value="ISP domain"/>
    <property type="match status" value="1"/>
</dbReference>
<dbReference type="GO" id="GO:0046872">
    <property type="term" value="F:metal ion binding"/>
    <property type="evidence" value="ECO:0007669"/>
    <property type="project" value="UniProtKB-KW"/>
</dbReference>
<dbReference type="STRING" id="497964.CfE428DRAFT_1231"/>
<dbReference type="PROSITE" id="PS51296">
    <property type="entry name" value="RIESKE"/>
    <property type="match status" value="1"/>
</dbReference>
<accession>B4CXE0</accession>
<dbReference type="AlphaFoldDB" id="B4CXE0"/>
<sequence>MEALAPTSDDEGVSAPAFSLAPASWYYIGTVAELQRSPRRLDLPDGQQFVAFRERDRPAAVLSGRCSHMAADLSKGCVKDGRIVCPLHGWEYGRDGKCAHIPALSEIPPFARQVAFPVEERGGLVFFFNRPEARFPLPFFEGRDDTELLAAPAFEFTVDAPWYLLSGNGFDVQHFRCAHDRSLVSDVTIDSPHAFAWRLRAKFRVTGNSWRDRMIRWLSGSEMEMTVENWGGNLVLVTSRFPRTCSYGLVSFVPLDKNRTWVRNIVWIPRRQNALARRWLDPLDAMIRRYFIREFVRADVNSSEGLRYHPKRMTSADKELADYLHWLQNIPR</sequence>
<dbReference type="eggNOG" id="COG4638">
    <property type="taxonomic scope" value="Bacteria"/>
</dbReference>
<feature type="domain" description="Rieske" evidence="6">
    <location>
        <begin position="25"/>
        <end position="127"/>
    </location>
</feature>
<keyword evidence="4" id="KW-0408">Iron</keyword>
<evidence type="ECO:0000256" key="5">
    <source>
        <dbReference type="ARBA" id="ARBA00023014"/>
    </source>
</evidence>
<comment type="caution">
    <text evidence="7">The sequence shown here is derived from an EMBL/GenBank/DDBJ whole genome shotgun (WGS) entry which is preliminary data.</text>
</comment>
<evidence type="ECO:0000313" key="7">
    <source>
        <dbReference type="EMBL" id="EDY20938.1"/>
    </source>
</evidence>
<dbReference type="SUPFAM" id="SSF55961">
    <property type="entry name" value="Bet v1-like"/>
    <property type="match status" value="1"/>
</dbReference>
<dbReference type="EMBL" id="ABVL01000003">
    <property type="protein sequence ID" value="EDY20938.1"/>
    <property type="molecule type" value="Genomic_DNA"/>
</dbReference>
<evidence type="ECO:0000259" key="6">
    <source>
        <dbReference type="PROSITE" id="PS51296"/>
    </source>
</evidence>
<organism evidence="7 8">
    <name type="scientific">Chthoniobacter flavus Ellin428</name>
    <dbReference type="NCBI Taxonomy" id="497964"/>
    <lineage>
        <taxon>Bacteria</taxon>
        <taxon>Pseudomonadati</taxon>
        <taxon>Verrucomicrobiota</taxon>
        <taxon>Spartobacteria</taxon>
        <taxon>Chthoniobacterales</taxon>
        <taxon>Chthoniobacteraceae</taxon>
        <taxon>Chthoniobacter</taxon>
    </lineage>
</organism>
<dbReference type="InterPro" id="IPR036922">
    <property type="entry name" value="Rieske_2Fe-2S_sf"/>
</dbReference>
<dbReference type="GO" id="GO:0016491">
    <property type="term" value="F:oxidoreductase activity"/>
    <property type="evidence" value="ECO:0007669"/>
    <property type="project" value="UniProtKB-KW"/>
</dbReference>
<keyword evidence="3" id="KW-0560">Oxidoreductase</keyword>
<reference evidence="7 8" key="1">
    <citation type="journal article" date="2011" name="J. Bacteriol.">
        <title>Genome sequence of Chthoniobacter flavus Ellin428, an aerobic heterotrophic soil bacterium.</title>
        <authorList>
            <person name="Kant R."/>
            <person name="van Passel M.W."/>
            <person name="Palva A."/>
            <person name="Lucas S."/>
            <person name="Lapidus A."/>
            <person name="Glavina Del Rio T."/>
            <person name="Dalin E."/>
            <person name="Tice H."/>
            <person name="Bruce D."/>
            <person name="Goodwin L."/>
            <person name="Pitluck S."/>
            <person name="Larimer F.W."/>
            <person name="Land M.L."/>
            <person name="Hauser L."/>
            <person name="Sangwan P."/>
            <person name="de Vos W.M."/>
            <person name="Janssen P.H."/>
            <person name="Smidt H."/>
        </authorList>
    </citation>
    <scope>NUCLEOTIDE SEQUENCE [LARGE SCALE GENOMIC DNA]</scope>
    <source>
        <strain evidence="7 8">Ellin428</strain>
    </source>
</reference>
<dbReference type="PANTHER" id="PTHR21266:SF60">
    <property type="entry name" value="3-KETOSTEROID-9-ALPHA-MONOOXYGENASE, OXYGENASE COMPONENT"/>
    <property type="match status" value="1"/>
</dbReference>
<name>B4CXE0_9BACT</name>
<gene>
    <name evidence="7" type="ORF">CfE428DRAFT_1231</name>
</gene>
<keyword evidence="8" id="KW-1185">Reference proteome</keyword>
<dbReference type="GO" id="GO:0051537">
    <property type="term" value="F:2 iron, 2 sulfur cluster binding"/>
    <property type="evidence" value="ECO:0007669"/>
    <property type="project" value="UniProtKB-KW"/>
</dbReference>
<protein>
    <submittedName>
        <fullName evidence="7">Rieske (2Fe-2S) domain protein</fullName>
    </submittedName>
</protein>
<keyword evidence="5" id="KW-0411">Iron-sulfur</keyword>
<dbReference type="InParanoid" id="B4CXE0"/>